<reference evidence="1 2" key="1">
    <citation type="submission" date="2014-06" db="EMBL/GenBank/DDBJ databases">
        <authorList>
            <person name="Swart Estienne"/>
        </authorList>
    </citation>
    <scope>NUCLEOTIDE SEQUENCE [LARGE SCALE GENOMIC DNA]</scope>
    <source>
        <strain evidence="1 2">130c</strain>
    </source>
</reference>
<protein>
    <submittedName>
        <fullName evidence="1">Uncharacterized protein</fullName>
    </submittedName>
</protein>
<dbReference type="Proteomes" id="UP000039865">
    <property type="component" value="Unassembled WGS sequence"/>
</dbReference>
<keyword evidence="2" id="KW-1185">Reference proteome</keyword>
<name>A0A078AFN9_STYLE</name>
<evidence type="ECO:0000313" key="1">
    <source>
        <dbReference type="EMBL" id="CDW81054.1"/>
    </source>
</evidence>
<evidence type="ECO:0000313" key="2">
    <source>
        <dbReference type="Proteomes" id="UP000039865"/>
    </source>
</evidence>
<organism evidence="1 2">
    <name type="scientific">Stylonychia lemnae</name>
    <name type="common">Ciliate</name>
    <dbReference type="NCBI Taxonomy" id="5949"/>
    <lineage>
        <taxon>Eukaryota</taxon>
        <taxon>Sar</taxon>
        <taxon>Alveolata</taxon>
        <taxon>Ciliophora</taxon>
        <taxon>Intramacronucleata</taxon>
        <taxon>Spirotrichea</taxon>
        <taxon>Stichotrichia</taxon>
        <taxon>Sporadotrichida</taxon>
        <taxon>Oxytrichidae</taxon>
        <taxon>Stylonychinae</taxon>
        <taxon>Stylonychia</taxon>
    </lineage>
</organism>
<accession>A0A078AFN9</accession>
<dbReference type="InParanoid" id="A0A078AFN9"/>
<dbReference type="EMBL" id="CCKQ01009562">
    <property type="protein sequence ID" value="CDW81054.1"/>
    <property type="molecule type" value="Genomic_DNA"/>
</dbReference>
<gene>
    <name evidence="1" type="primary">Contig16481.g17545</name>
    <name evidence="1" type="ORF">STYLEM_10062</name>
</gene>
<dbReference type="AlphaFoldDB" id="A0A078AFN9"/>
<sequence>MKALQTFFVRAKAYYAKDTTKLNEIVQKRMVRFFLFLKYIATKLQSYLSARLSIEAQKRALVEEQIKKQKISLLESEQGKQNSDKNSFYFEGLLEIFNTPAEGSKQFCGRYIELEFFHTVEFTQPVQNFENASIYSSHYSFGHDHEDDMSQSGIDSIDTEYIRHRAENLLNISLAQTQFIYTINEVEGESGSSRDENQSPQFI</sequence>
<proteinExistence type="predicted"/>